<sequence>MKKVILILFFFTCLFLTACNNTIDTPHFMWEGSIFIATNEPLTAEDIEEEIGQITNEVNGNAETNGEARGLPQGTKLYKIKGREILSDDSSGYIAYETDGQLLIASKWNEPQ</sequence>
<organism evidence="2 3">
    <name type="scientific">Alkalihalophilus lindianensis</name>
    <dbReference type="NCBI Taxonomy" id="1630542"/>
    <lineage>
        <taxon>Bacteria</taxon>
        <taxon>Bacillati</taxon>
        <taxon>Bacillota</taxon>
        <taxon>Bacilli</taxon>
        <taxon>Bacillales</taxon>
        <taxon>Bacillaceae</taxon>
        <taxon>Alkalihalophilus</taxon>
    </lineage>
</organism>
<dbReference type="PROSITE" id="PS51257">
    <property type="entry name" value="PROKAR_LIPOPROTEIN"/>
    <property type="match status" value="1"/>
</dbReference>
<feature type="chain" id="PRO_5045529202" description="Lipoprotein" evidence="1">
    <location>
        <begin position="19"/>
        <end position="112"/>
    </location>
</feature>
<feature type="signal peptide" evidence="1">
    <location>
        <begin position="1"/>
        <end position="18"/>
    </location>
</feature>
<evidence type="ECO:0000313" key="2">
    <source>
        <dbReference type="EMBL" id="MDV2686478.1"/>
    </source>
</evidence>
<evidence type="ECO:0008006" key="4">
    <source>
        <dbReference type="Google" id="ProtNLM"/>
    </source>
</evidence>
<name>A0ABU3XGN4_9BACI</name>
<gene>
    <name evidence="2" type="ORF">RYX56_19085</name>
</gene>
<protein>
    <recommendedName>
        <fullName evidence="4">Lipoprotein</fullName>
    </recommendedName>
</protein>
<proteinExistence type="predicted"/>
<dbReference type="EMBL" id="JAWJBA010000009">
    <property type="protein sequence ID" value="MDV2686478.1"/>
    <property type="molecule type" value="Genomic_DNA"/>
</dbReference>
<reference evidence="2 3" key="1">
    <citation type="submission" date="2023-10" db="EMBL/GenBank/DDBJ databases">
        <title>Screening of Alkalihalobacillus lindianensis BZ-TG-R113 and Its Alleviation of Salt Stress on Rapeseed Growth.</title>
        <authorList>
            <person name="Zhao B."/>
            <person name="Guo T."/>
        </authorList>
    </citation>
    <scope>NUCLEOTIDE SEQUENCE [LARGE SCALE GENOMIC DNA]</scope>
    <source>
        <strain evidence="2 3">BZ-TG-R113</strain>
    </source>
</reference>
<evidence type="ECO:0000256" key="1">
    <source>
        <dbReference type="SAM" id="SignalP"/>
    </source>
</evidence>
<keyword evidence="1" id="KW-0732">Signal</keyword>
<keyword evidence="3" id="KW-1185">Reference proteome</keyword>
<dbReference type="Proteomes" id="UP001287282">
    <property type="component" value="Unassembled WGS sequence"/>
</dbReference>
<comment type="caution">
    <text evidence="2">The sequence shown here is derived from an EMBL/GenBank/DDBJ whole genome shotgun (WGS) entry which is preliminary data.</text>
</comment>
<accession>A0ABU3XGN4</accession>
<evidence type="ECO:0000313" key="3">
    <source>
        <dbReference type="Proteomes" id="UP001287282"/>
    </source>
</evidence>
<dbReference type="RefSeq" id="WP_317123636.1">
    <property type="nucleotide sequence ID" value="NZ_JAWJBA010000009.1"/>
</dbReference>